<evidence type="ECO:0000313" key="2">
    <source>
        <dbReference type="EMBL" id="CAH8390567.1"/>
    </source>
</evidence>
<reference evidence="2 3" key="1">
    <citation type="submission" date="2022-03" db="EMBL/GenBank/DDBJ databases">
        <authorList>
            <person name="Macdonald S."/>
            <person name="Ahmed S."/>
            <person name="Newling K."/>
        </authorList>
    </citation>
    <scope>NUCLEOTIDE SEQUENCE [LARGE SCALE GENOMIC DNA]</scope>
</reference>
<sequence>MSLDLELNLSPSRITTKIDGSSNHNQTVSSSNLTNPTTTGTGLNRSLPWLAFEGGDDDDDVDHTEQEMLISPAT</sequence>
<keyword evidence="3" id="KW-1185">Reference proteome</keyword>
<feature type="region of interest" description="Disordered" evidence="1">
    <location>
        <begin position="16"/>
        <end position="74"/>
    </location>
</feature>
<accession>A0ABC8M421</accession>
<evidence type="ECO:0000313" key="3">
    <source>
        <dbReference type="Proteomes" id="UP001642260"/>
    </source>
</evidence>
<organism evidence="2 3">
    <name type="scientific">Eruca vesicaria subsp. sativa</name>
    <name type="common">Garden rocket</name>
    <name type="synonym">Eruca sativa</name>
    <dbReference type="NCBI Taxonomy" id="29727"/>
    <lineage>
        <taxon>Eukaryota</taxon>
        <taxon>Viridiplantae</taxon>
        <taxon>Streptophyta</taxon>
        <taxon>Embryophyta</taxon>
        <taxon>Tracheophyta</taxon>
        <taxon>Spermatophyta</taxon>
        <taxon>Magnoliopsida</taxon>
        <taxon>eudicotyledons</taxon>
        <taxon>Gunneridae</taxon>
        <taxon>Pentapetalae</taxon>
        <taxon>rosids</taxon>
        <taxon>malvids</taxon>
        <taxon>Brassicales</taxon>
        <taxon>Brassicaceae</taxon>
        <taxon>Brassiceae</taxon>
        <taxon>Eruca</taxon>
    </lineage>
</organism>
<gene>
    <name evidence="2" type="ORF">ERUC_LOCUS43050</name>
</gene>
<feature type="compositionally biased region" description="Polar residues" evidence="1">
    <location>
        <begin position="16"/>
        <end position="26"/>
    </location>
</feature>
<feature type="compositionally biased region" description="Low complexity" evidence="1">
    <location>
        <begin position="27"/>
        <end position="44"/>
    </location>
</feature>
<name>A0ABC8M421_ERUVS</name>
<dbReference type="AlphaFoldDB" id="A0ABC8M421"/>
<evidence type="ECO:0000256" key="1">
    <source>
        <dbReference type="SAM" id="MobiDB-lite"/>
    </source>
</evidence>
<proteinExistence type="predicted"/>
<dbReference type="Proteomes" id="UP001642260">
    <property type="component" value="Unassembled WGS sequence"/>
</dbReference>
<comment type="caution">
    <text evidence="2">The sequence shown here is derived from an EMBL/GenBank/DDBJ whole genome shotgun (WGS) entry which is preliminary data.</text>
</comment>
<dbReference type="EMBL" id="CAKOAT010901820">
    <property type="protein sequence ID" value="CAH8390567.1"/>
    <property type="molecule type" value="Genomic_DNA"/>
</dbReference>
<protein>
    <submittedName>
        <fullName evidence="2">Uncharacterized protein</fullName>
    </submittedName>
</protein>